<accession>A0A939PEU9</accession>
<dbReference type="Pfam" id="PF13472">
    <property type="entry name" value="Lipase_GDSL_2"/>
    <property type="match status" value="1"/>
</dbReference>
<dbReference type="InterPro" id="IPR036514">
    <property type="entry name" value="SGNH_hydro_sf"/>
</dbReference>
<keyword evidence="4" id="KW-1185">Reference proteome</keyword>
<feature type="chain" id="PRO_5038911140" evidence="1">
    <location>
        <begin position="23"/>
        <end position="253"/>
    </location>
</feature>
<dbReference type="InterPro" id="IPR051532">
    <property type="entry name" value="Ester_Hydrolysis_Enzymes"/>
</dbReference>
<evidence type="ECO:0000313" key="4">
    <source>
        <dbReference type="Proteomes" id="UP000669179"/>
    </source>
</evidence>
<dbReference type="PROSITE" id="PS51257">
    <property type="entry name" value="PROKAR_LIPOPROTEIN"/>
    <property type="match status" value="1"/>
</dbReference>
<dbReference type="PANTHER" id="PTHR30383:SF5">
    <property type="entry name" value="SGNH HYDROLASE-TYPE ESTERASE DOMAIN-CONTAINING PROTEIN"/>
    <property type="match status" value="1"/>
</dbReference>
<dbReference type="AlphaFoldDB" id="A0A939PEU9"/>
<dbReference type="Gene3D" id="3.40.50.1110">
    <property type="entry name" value="SGNH hydrolase"/>
    <property type="match status" value="1"/>
</dbReference>
<reference evidence="3" key="1">
    <citation type="submission" date="2021-03" db="EMBL/GenBank/DDBJ databases">
        <authorList>
            <person name="Kanchanasin P."/>
            <person name="Saeng-In P."/>
            <person name="Phongsopitanun W."/>
            <person name="Yuki M."/>
            <person name="Kudo T."/>
            <person name="Ohkuma M."/>
            <person name="Tanasupawat S."/>
        </authorList>
    </citation>
    <scope>NUCLEOTIDE SEQUENCE</scope>
    <source>
        <strain evidence="3">GKU 128</strain>
    </source>
</reference>
<protein>
    <submittedName>
        <fullName evidence="3">SGNH/GDSL hydrolase family protein</fullName>
    </submittedName>
</protein>
<dbReference type="CDD" id="cd00229">
    <property type="entry name" value="SGNH_hydrolase"/>
    <property type="match status" value="1"/>
</dbReference>
<dbReference type="EMBL" id="JAGEOJ010000013">
    <property type="protein sequence ID" value="MBO2451365.1"/>
    <property type="molecule type" value="Genomic_DNA"/>
</dbReference>
<dbReference type="GO" id="GO:0004622">
    <property type="term" value="F:phosphatidylcholine lysophospholipase activity"/>
    <property type="evidence" value="ECO:0007669"/>
    <property type="project" value="TreeGrafter"/>
</dbReference>
<dbReference type="Proteomes" id="UP000669179">
    <property type="component" value="Unassembled WGS sequence"/>
</dbReference>
<keyword evidence="3" id="KW-0378">Hydrolase</keyword>
<keyword evidence="1" id="KW-0732">Signal</keyword>
<name>A0A939PEU9_9ACTN</name>
<evidence type="ECO:0000313" key="3">
    <source>
        <dbReference type="EMBL" id="MBO2451365.1"/>
    </source>
</evidence>
<comment type="caution">
    <text evidence="3">The sequence shown here is derived from an EMBL/GenBank/DDBJ whole genome shotgun (WGS) entry which is preliminary data.</text>
</comment>
<gene>
    <name evidence="3" type="ORF">J4573_30040</name>
</gene>
<evidence type="ECO:0000256" key="1">
    <source>
        <dbReference type="SAM" id="SignalP"/>
    </source>
</evidence>
<dbReference type="PANTHER" id="PTHR30383">
    <property type="entry name" value="THIOESTERASE 1/PROTEASE 1/LYSOPHOSPHOLIPASE L1"/>
    <property type="match status" value="1"/>
</dbReference>
<proteinExistence type="predicted"/>
<sequence>MGASARAWVVACAILVAGCSTGSGGTGHEAARTVVALGDSVPEGANCNCEPYPQLSATALSVPGTRQVTATNDAVGGYTSADVLAQLRSKSKVAANVAGADAVDVEVGANDVSYDKSCGNSTACYEGQIPKLEQNLAEIVRRVHELTAGHQVLVVLLDYWSVWLGGQYAKEQGAAYVGAADEMTDQVNGIIKKTANDTGSAYVDLRAAFKGPDYAYDETRYLSDDGDHPNAAGHEQISAATVDVIDKTLHLGG</sequence>
<feature type="signal peptide" evidence="1">
    <location>
        <begin position="1"/>
        <end position="22"/>
    </location>
</feature>
<dbReference type="RefSeq" id="WP_208259274.1">
    <property type="nucleotide sequence ID" value="NZ_JAGEOJ010000013.1"/>
</dbReference>
<organism evidence="3 4">
    <name type="scientific">Actinomadura barringtoniae</name>
    <dbReference type="NCBI Taxonomy" id="1427535"/>
    <lineage>
        <taxon>Bacteria</taxon>
        <taxon>Bacillati</taxon>
        <taxon>Actinomycetota</taxon>
        <taxon>Actinomycetes</taxon>
        <taxon>Streptosporangiales</taxon>
        <taxon>Thermomonosporaceae</taxon>
        <taxon>Actinomadura</taxon>
    </lineage>
</organism>
<feature type="domain" description="SGNH hydrolase-type esterase" evidence="2">
    <location>
        <begin position="36"/>
        <end position="235"/>
    </location>
</feature>
<evidence type="ECO:0000259" key="2">
    <source>
        <dbReference type="Pfam" id="PF13472"/>
    </source>
</evidence>
<dbReference type="InterPro" id="IPR013830">
    <property type="entry name" value="SGNH_hydro"/>
</dbReference>
<dbReference type="SUPFAM" id="SSF52266">
    <property type="entry name" value="SGNH hydrolase"/>
    <property type="match status" value="1"/>
</dbReference>